<keyword evidence="4" id="KW-0969">Cilium</keyword>
<dbReference type="EMBL" id="VUMD01000010">
    <property type="protein sequence ID" value="MSS37383.1"/>
    <property type="molecule type" value="Genomic_DNA"/>
</dbReference>
<proteinExistence type="inferred from homology"/>
<keyword evidence="4" id="KW-0966">Cell projection</keyword>
<evidence type="ECO:0000256" key="3">
    <source>
        <dbReference type="SAM" id="MobiDB-lite"/>
    </source>
</evidence>
<dbReference type="RefSeq" id="WP_154472810.1">
    <property type="nucleotide sequence ID" value="NZ_DBEWUL010000134.1"/>
</dbReference>
<evidence type="ECO:0000313" key="5">
    <source>
        <dbReference type="Proteomes" id="UP000429958"/>
    </source>
</evidence>
<dbReference type="InterPro" id="IPR005648">
    <property type="entry name" value="FlgD"/>
</dbReference>
<feature type="compositionally biased region" description="Basic and acidic residues" evidence="3">
    <location>
        <begin position="155"/>
        <end position="169"/>
    </location>
</feature>
<name>A0A7X2NMC0_9CLOT</name>
<sequence>MADKITASGTSNPYIGNSYTVEANDKNTITMNSYFKLLAAQLQNQDMTNPMDNSEMMAQMTQMAMVQSMSAMTESISTSTAVSTQTYAAGLVGQRVTVAVTETNAYGQDKGVDVKYGDVESVNFVGGTPVFRLKGDDKDYPLSYLLGMGEIPNPYDKKDGNEEGDKEEGANGNNRANGINSVNNNRNAWLAGGTGLI</sequence>
<evidence type="ECO:0000313" key="4">
    <source>
        <dbReference type="EMBL" id="MSS37383.1"/>
    </source>
</evidence>
<dbReference type="AlphaFoldDB" id="A0A7X2NMC0"/>
<evidence type="ECO:0000256" key="1">
    <source>
        <dbReference type="ARBA" id="ARBA00010577"/>
    </source>
</evidence>
<accession>A0A7X2NMC0</accession>
<dbReference type="Proteomes" id="UP000429958">
    <property type="component" value="Unassembled WGS sequence"/>
</dbReference>
<feature type="compositionally biased region" description="Low complexity" evidence="3">
    <location>
        <begin position="170"/>
        <end position="184"/>
    </location>
</feature>
<keyword evidence="2" id="KW-1005">Bacterial flagellum biogenesis</keyword>
<organism evidence="4 5">
    <name type="scientific">Clostridium porci</name>
    <dbReference type="NCBI Taxonomy" id="2605778"/>
    <lineage>
        <taxon>Bacteria</taxon>
        <taxon>Bacillati</taxon>
        <taxon>Bacillota</taxon>
        <taxon>Clostridia</taxon>
        <taxon>Eubacteriales</taxon>
        <taxon>Clostridiaceae</taxon>
        <taxon>Clostridium</taxon>
    </lineage>
</organism>
<keyword evidence="5" id="KW-1185">Reference proteome</keyword>
<comment type="similarity">
    <text evidence="1">Belongs to the FlgD family.</text>
</comment>
<protein>
    <submittedName>
        <fullName evidence="4">Flagellar hook capping protein</fullName>
    </submittedName>
</protein>
<keyword evidence="4" id="KW-0282">Flagellum</keyword>
<gene>
    <name evidence="4" type="ORF">FYJ39_12545</name>
</gene>
<evidence type="ECO:0000256" key="2">
    <source>
        <dbReference type="ARBA" id="ARBA00022795"/>
    </source>
</evidence>
<reference evidence="4 5" key="1">
    <citation type="submission" date="2019-08" db="EMBL/GenBank/DDBJ databases">
        <title>In-depth cultivation of the pig gut microbiome towards novel bacterial diversity and tailored functional studies.</title>
        <authorList>
            <person name="Wylensek D."/>
            <person name="Hitch T.C.A."/>
            <person name="Clavel T."/>
        </authorList>
    </citation>
    <scope>NUCLEOTIDE SEQUENCE [LARGE SCALE GENOMIC DNA]</scope>
    <source>
        <strain evidence="4 5">WCA-389-WT-23D1</strain>
    </source>
</reference>
<feature type="region of interest" description="Disordered" evidence="3">
    <location>
        <begin position="151"/>
        <end position="184"/>
    </location>
</feature>
<comment type="caution">
    <text evidence="4">The sequence shown here is derived from an EMBL/GenBank/DDBJ whole genome shotgun (WGS) entry which is preliminary data.</text>
</comment>
<dbReference type="Pfam" id="PF03963">
    <property type="entry name" value="FlgD"/>
    <property type="match status" value="1"/>
</dbReference>
<dbReference type="GO" id="GO:0044781">
    <property type="term" value="P:bacterial-type flagellum organization"/>
    <property type="evidence" value="ECO:0007669"/>
    <property type="project" value="UniProtKB-KW"/>
</dbReference>